<dbReference type="Gene3D" id="3.30.710.10">
    <property type="entry name" value="Potassium Channel Kv1.1, Chain A"/>
    <property type="match status" value="1"/>
</dbReference>
<evidence type="ECO:0000256" key="2">
    <source>
        <dbReference type="SAM" id="Phobius"/>
    </source>
</evidence>
<proteinExistence type="predicted"/>
<evidence type="ECO:0008006" key="5">
    <source>
        <dbReference type="Google" id="ProtNLM"/>
    </source>
</evidence>
<dbReference type="Proteomes" id="UP000237144">
    <property type="component" value="Unassembled WGS sequence"/>
</dbReference>
<evidence type="ECO:0000313" key="3">
    <source>
        <dbReference type="EMBL" id="POY72217.1"/>
    </source>
</evidence>
<comment type="caution">
    <text evidence="3">The sequence shown here is derived from an EMBL/GenBank/DDBJ whole genome shotgun (WGS) entry which is preliminary data.</text>
</comment>
<sequence>MTERGGNIPYLPLANSPSESRRSSDCSQPSPTAASFLLPCGCAHAHRLAVHRRVLLTAGLVSLFCLGVASTFIERRHVPTRVFDAFDHGRGAYDDVVSSIWDSRLLSGSGGGGSHGPGAASSLTGIKLPPTFTTVDIVASQAGTGGQRAKLKGDEVGGNILDHPVLTPPPAANVACAPALQEQLAQASFWKVERAEPSLYHISPVDHSAAPAACLAHAVFSARLVSVASDGAASDPPEQQTLFSLDSPTWQPASRSYLLSIPAQVRVPQNQYRLEVRLDFGYYPGLLDGTPCGIEARKCKPQALSAAAGKGLHYVGELIGEDPANIELGQADLAEQPSLPLCTDLSALSGYWANLSYYPTDPPCSLLIPSLPLPTSFQSPARTKPLWIHLVGDSNTRNTYKHLIDSLGGGFHTSGPVVMDSATHNGTLASLAFRYSSGVAPADETRQSPDIIVTWMWWYQVAPLFSAGFLGDEDDAEDLDPAVEENRRELLSFVDTDLKTFLRTAQLDSALQHFPLLEIVSQGVRPHRTYLSLGSHGEELSVPGAAASLDALFDEGDGLSRRKRDAANLRLVTTTLVNSRHIPLKRFPHQDLLRTNALIHAKNTYAGEQPEFAQEGRVLDVEALSRGIVEQDDWMKQSKHGPDAVHFRGEVYDEWVTTAKYVLGVDETAKLVRDAASGKVSVLNLPCFGRRTWYIRLATAAGTNSLDVYLMSQCLLERTAVACTIAAHINDVSGPKLLEGTMSHDFPPTSEKNDGWGWGSFLTPLQLRRIGRGKLALHVKLIIGNRELPPNPPSLSDFFDDPICCNLSLSIRGKEPHIFVHEAVLRRSMHFRTVLDSDFEEGAKTVNRPPARCSRPLDSFAGDPSDMNAFMQESPAPDSGQPVLAPMSPLTLEMRPRRPQHQIGHGQPLPGQPRSYRSIEVSGCSFATLRAFVNFLYSGSISFLPSLALFLADQVSADKRPRAAVAQKWLATKAGSKDISPVSPHALYRLADCYLHAELKGLAKNAVLEAITVESAPFELFSDLSRQYEDFRESILNFVQANLALVKATPGWKLAIKLIDAGEILGGGTVLDRLT</sequence>
<evidence type="ECO:0000313" key="4">
    <source>
        <dbReference type="Proteomes" id="UP000237144"/>
    </source>
</evidence>
<dbReference type="STRING" id="741276.A0A2S5B618"/>
<feature type="transmembrane region" description="Helical" evidence="2">
    <location>
        <begin position="54"/>
        <end position="73"/>
    </location>
</feature>
<dbReference type="InterPro" id="IPR011333">
    <property type="entry name" value="SKP1/BTB/POZ_sf"/>
</dbReference>
<keyword evidence="4" id="KW-1185">Reference proteome</keyword>
<dbReference type="PANTHER" id="PTHR24413">
    <property type="entry name" value="SPECKLE-TYPE POZ PROTEIN"/>
    <property type="match status" value="1"/>
</dbReference>
<keyword evidence="2" id="KW-0472">Membrane</keyword>
<keyword evidence="2" id="KW-1133">Transmembrane helix</keyword>
<gene>
    <name evidence="3" type="ORF">BMF94_4723</name>
</gene>
<evidence type="ECO:0000256" key="1">
    <source>
        <dbReference type="SAM" id="MobiDB-lite"/>
    </source>
</evidence>
<feature type="region of interest" description="Disordered" evidence="1">
    <location>
        <begin position="1"/>
        <end position="27"/>
    </location>
</feature>
<accession>A0A2S5B618</accession>
<name>A0A2S5B618_9BASI</name>
<dbReference type="OrthoDB" id="2525947at2759"/>
<reference evidence="3 4" key="1">
    <citation type="journal article" date="2018" name="Front. Microbiol.">
        <title>Prospects for Fungal Bioremediation of Acidic Radioactive Waste Sites: Characterization and Genome Sequence of Rhodotorula taiwanensis MD1149.</title>
        <authorList>
            <person name="Tkavc R."/>
            <person name="Matrosova V.Y."/>
            <person name="Grichenko O.E."/>
            <person name="Gostincar C."/>
            <person name="Volpe R.P."/>
            <person name="Klimenkova P."/>
            <person name="Gaidamakova E.K."/>
            <person name="Zhou C.E."/>
            <person name="Stewart B.J."/>
            <person name="Lyman M.G."/>
            <person name="Malfatti S.A."/>
            <person name="Rubinfeld B."/>
            <person name="Courtot M."/>
            <person name="Singh J."/>
            <person name="Dalgard C.L."/>
            <person name="Hamilton T."/>
            <person name="Frey K.G."/>
            <person name="Gunde-Cimerman N."/>
            <person name="Dugan L."/>
            <person name="Daly M.J."/>
        </authorList>
    </citation>
    <scope>NUCLEOTIDE SEQUENCE [LARGE SCALE GENOMIC DNA]</scope>
    <source>
        <strain evidence="3 4">MD1149</strain>
    </source>
</reference>
<organism evidence="3 4">
    <name type="scientific">Rhodotorula taiwanensis</name>
    <dbReference type="NCBI Taxonomy" id="741276"/>
    <lineage>
        <taxon>Eukaryota</taxon>
        <taxon>Fungi</taxon>
        <taxon>Dikarya</taxon>
        <taxon>Basidiomycota</taxon>
        <taxon>Pucciniomycotina</taxon>
        <taxon>Microbotryomycetes</taxon>
        <taxon>Sporidiobolales</taxon>
        <taxon>Sporidiobolaceae</taxon>
        <taxon>Rhodotorula</taxon>
    </lineage>
</organism>
<dbReference type="AlphaFoldDB" id="A0A2S5B618"/>
<keyword evidence="2" id="KW-0812">Transmembrane</keyword>
<dbReference type="EMBL" id="PJQD01000055">
    <property type="protein sequence ID" value="POY72217.1"/>
    <property type="molecule type" value="Genomic_DNA"/>
</dbReference>
<protein>
    <recommendedName>
        <fullName evidence="5">BTB domain-containing protein</fullName>
    </recommendedName>
</protein>